<dbReference type="EMBL" id="FR872582">
    <property type="protein sequence ID" value="CCB89876.1"/>
    <property type="molecule type" value="Genomic_DNA"/>
</dbReference>
<feature type="compositionally biased region" description="Low complexity" evidence="1">
    <location>
        <begin position="20"/>
        <end position="31"/>
    </location>
</feature>
<organism evidence="2 3">
    <name type="scientific">Simkania negevensis (strain ATCC VR-1471 / DSM 27360 / Z)</name>
    <dbReference type="NCBI Taxonomy" id="331113"/>
    <lineage>
        <taxon>Bacteria</taxon>
        <taxon>Pseudomonadati</taxon>
        <taxon>Chlamydiota</taxon>
        <taxon>Chlamydiia</taxon>
        <taxon>Parachlamydiales</taxon>
        <taxon>Simkaniaceae</taxon>
        <taxon>Simkania</taxon>
    </lineage>
</organism>
<dbReference type="KEGG" id="sng:SNE_A19990"/>
<protein>
    <submittedName>
        <fullName evidence="2">Uncharacterized protein</fullName>
    </submittedName>
</protein>
<dbReference type="RefSeq" id="WP_013944342.1">
    <property type="nucleotide sequence ID" value="NC_015713.1"/>
</dbReference>
<dbReference type="AlphaFoldDB" id="F8L3L7"/>
<dbReference type="STRING" id="331113.SNE_A19990"/>
<accession>F8L3L7</accession>
<evidence type="ECO:0000313" key="3">
    <source>
        <dbReference type="Proteomes" id="UP000000496"/>
    </source>
</evidence>
<dbReference type="OrthoDB" id="21587at2"/>
<dbReference type="Proteomes" id="UP000000496">
    <property type="component" value="Chromosome gsn.131"/>
</dbReference>
<feature type="region of interest" description="Disordered" evidence="1">
    <location>
        <begin position="1"/>
        <end position="57"/>
    </location>
</feature>
<evidence type="ECO:0000256" key="1">
    <source>
        <dbReference type="SAM" id="MobiDB-lite"/>
    </source>
</evidence>
<reference evidence="2 3" key="2">
    <citation type="journal article" date="2011" name="Mol. Biol. Evol.">
        <title>Unity in variety--the pan-genome of the Chlamydiae.</title>
        <authorList>
            <person name="Collingro A."/>
            <person name="Tischler P."/>
            <person name="Weinmaier T."/>
            <person name="Penz T."/>
            <person name="Heinz E."/>
            <person name="Brunham R.C."/>
            <person name="Read T.D."/>
            <person name="Bavoil P.M."/>
            <person name="Sachse K."/>
            <person name="Kahane S."/>
            <person name="Friedman M.G."/>
            <person name="Rattei T."/>
            <person name="Myers G.S."/>
            <person name="Horn M."/>
        </authorList>
    </citation>
    <scope>NUCLEOTIDE SEQUENCE [LARGE SCALE GENOMIC DNA]</scope>
    <source>
        <strain evidence="3">ATCC VR-1471 / Z</strain>
    </source>
</reference>
<sequence length="215" mass="22879">MAEQAPERITSNIEATKSIQPGEEQQPQPGESFKSYMEGGEQAGQAPGKSGGITPFDLAGQGSMAASAAPSMDTLVGQMNSTSSVLGDLQNQLHTKNLNLKQSQKYLLRNKLTSANQDIRSAADKAGVDVGDPPPTSARQSPVTKFLGLITDGQDQLNKTQEMIQNMKTDGGSLSPAALLTIQVKLAKAQQELEYSSVLLSKAVDDIKTMFNIQL</sequence>
<dbReference type="HOGENOM" id="CLU_1282496_0_0_0"/>
<proteinExistence type="predicted"/>
<feature type="compositionally biased region" description="Polar residues" evidence="1">
    <location>
        <begin position="9"/>
        <end position="19"/>
    </location>
</feature>
<reference key="1">
    <citation type="journal article" date="2011" name="Mol. Biol. Evol.">
        <title>Unity in variety -- the pan-genome of the Chlamydiae.</title>
        <authorList>
            <person name="Collingro A."/>
            <person name="Tischler P."/>
            <person name="Weinmaier T."/>
            <person name="Penz T."/>
            <person name="Heinz E."/>
            <person name="Brunham R.C."/>
            <person name="Read T.D."/>
            <person name="Bavoil P.M."/>
            <person name="Sachse K."/>
            <person name="Kahane S."/>
            <person name="Friedman M.G."/>
            <person name="Rattei T."/>
            <person name="Myers G.S.A."/>
            <person name="Horn M."/>
        </authorList>
    </citation>
    <scope>NUCLEOTIDE SEQUENCE</scope>
    <source>
        <strain>Z</strain>
    </source>
</reference>
<name>F8L3L7_SIMNZ</name>
<gene>
    <name evidence="2" type="ordered locus">SNE_A19990</name>
</gene>
<keyword evidence="3" id="KW-1185">Reference proteome</keyword>
<evidence type="ECO:0000313" key="2">
    <source>
        <dbReference type="EMBL" id="CCB89876.1"/>
    </source>
</evidence>
<dbReference type="eggNOG" id="ENOG5032R42">
    <property type="taxonomic scope" value="Bacteria"/>
</dbReference>